<keyword evidence="3" id="KW-1185">Reference proteome</keyword>
<reference evidence="2" key="2">
    <citation type="submission" date="2025-09" db="UniProtKB">
        <authorList>
            <consortium name="Ensembl"/>
        </authorList>
    </citation>
    <scope>IDENTIFICATION</scope>
</reference>
<dbReference type="AlphaFoldDB" id="A0A7N8X152"/>
<feature type="region of interest" description="Disordered" evidence="1">
    <location>
        <begin position="1"/>
        <end position="26"/>
    </location>
</feature>
<evidence type="ECO:0000313" key="3">
    <source>
        <dbReference type="Proteomes" id="UP000261640"/>
    </source>
</evidence>
<protein>
    <submittedName>
        <fullName evidence="2">Uncharacterized protein</fullName>
    </submittedName>
</protein>
<accession>A0A7N8X152</accession>
<organism evidence="2 3">
    <name type="scientific">Mastacembelus armatus</name>
    <name type="common">zig-zag eel</name>
    <dbReference type="NCBI Taxonomy" id="205130"/>
    <lineage>
        <taxon>Eukaryota</taxon>
        <taxon>Metazoa</taxon>
        <taxon>Chordata</taxon>
        <taxon>Craniata</taxon>
        <taxon>Vertebrata</taxon>
        <taxon>Euteleostomi</taxon>
        <taxon>Actinopterygii</taxon>
        <taxon>Neopterygii</taxon>
        <taxon>Teleostei</taxon>
        <taxon>Neoteleostei</taxon>
        <taxon>Acanthomorphata</taxon>
        <taxon>Anabantaria</taxon>
        <taxon>Synbranchiformes</taxon>
        <taxon>Mastacembelidae</taxon>
        <taxon>Mastacembelus</taxon>
    </lineage>
</organism>
<reference evidence="2" key="1">
    <citation type="submission" date="2025-08" db="UniProtKB">
        <authorList>
            <consortium name="Ensembl"/>
        </authorList>
    </citation>
    <scope>IDENTIFICATION</scope>
</reference>
<evidence type="ECO:0000256" key="1">
    <source>
        <dbReference type="SAM" id="MobiDB-lite"/>
    </source>
</evidence>
<dbReference type="GeneTree" id="ENSGT01150000287066"/>
<dbReference type="Proteomes" id="UP000261640">
    <property type="component" value="Unplaced"/>
</dbReference>
<sequence>LHSTVQLRSGHKDDLQHPKAHVGDGKGDIIAHVLTTRLLGVTGEDQDAEDEQDREPHFSHHRGVLLGAPVHFRLQVCKTRKILKVA</sequence>
<proteinExistence type="predicted"/>
<dbReference type="Ensembl" id="ENSMAMT00000068082.1">
    <property type="protein sequence ID" value="ENSMAMP00000043653.1"/>
    <property type="gene ID" value="ENSMAMG00000027664.1"/>
</dbReference>
<dbReference type="InParanoid" id="A0A7N8X152"/>
<evidence type="ECO:0000313" key="2">
    <source>
        <dbReference type="Ensembl" id="ENSMAMP00000043653.1"/>
    </source>
</evidence>
<name>A0A7N8X152_9TELE</name>
<feature type="compositionally biased region" description="Basic and acidic residues" evidence="1">
    <location>
        <begin position="10"/>
        <end position="26"/>
    </location>
</feature>